<dbReference type="InterPro" id="IPR000073">
    <property type="entry name" value="AB_hydrolase_1"/>
</dbReference>
<dbReference type="InterPro" id="IPR051321">
    <property type="entry name" value="PHA/PHB_synthase"/>
</dbReference>
<dbReference type="SUPFAM" id="SSF53474">
    <property type="entry name" value="alpha/beta-Hydrolases"/>
    <property type="match status" value="1"/>
</dbReference>
<dbReference type="Pfam" id="PF00561">
    <property type="entry name" value="Abhydrolase_1"/>
    <property type="match status" value="1"/>
</dbReference>
<dbReference type="EMBL" id="JBHLTN010000006">
    <property type="protein sequence ID" value="MFC0591447.1"/>
    <property type="molecule type" value="Genomic_DNA"/>
</dbReference>
<dbReference type="PANTHER" id="PTHR36837:SF2">
    <property type="entry name" value="POLY(3-HYDROXYALKANOATE) POLYMERASE SUBUNIT PHAC"/>
    <property type="match status" value="1"/>
</dbReference>
<keyword evidence="3" id="KW-1185">Reference proteome</keyword>
<organism evidence="2 3">
    <name type="scientific">Ottowia pentelensis</name>
    <dbReference type="NCBI Taxonomy" id="511108"/>
    <lineage>
        <taxon>Bacteria</taxon>
        <taxon>Pseudomonadati</taxon>
        <taxon>Pseudomonadota</taxon>
        <taxon>Betaproteobacteria</taxon>
        <taxon>Burkholderiales</taxon>
        <taxon>Comamonadaceae</taxon>
        <taxon>Ottowia</taxon>
    </lineage>
</organism>
<dbReference type="Proteomes" id="UP001589834">
    <property type="component" value="Unassembled WGS sequence"/>
</dbReference>
<dbReference type="RefSeq" id="WP_377479496.1">
    <property type="nucleotide sequence ID" value="NZ_JBHLTN010000006.1"/>
</dbReference>
<evidence type="ECO:0000259" key="1">
    <source>
        <dbReference type="Pfam" id="PF00561"/>
    </source>
</evidence>
<dbReference type="Gene3D" id="3.40.50.1820">
    <property type="entry name" value="alpha/beta hydrolase"/>
    <property type="match status" value="1"/>
</dbReference>
<protein>
    <submittedName>
        <fullName evidence="2">PHA/PHB synthase family protein</fullName>
    </submittedName>
</protein>
<dbReference type="PANTHER" id="PTHR36837">
    <property type="entry name" value="POLY(3-HYDROXYALKANOATE) POLYMERASE SUBUNIT PHAC"/>
    <property type="match status" value="1"/>
</dbReference>
<name>A0ABV6PPW9_9BURK</name>
<gene>
    <name evidence="2" type="ORF">ACFFGG_02655</name>
</gene>
<proteinExistence type="predicted"/>
<evidence type="ECO:0000313" key="2">
    <source>
        <dbReference type="EMBL" id="MFC0591447.1"/>
    </source>
</evidence>
<dbReference type="InterPro" id="IPR029058">
    <property type="entry name" value="AB_hydrolase_fold"/>
</dbReference>
<comment type="caution">
    <text evidence="2">The sequence shown here is derived from an EMBL/GenBank/DDBJ whole genome shotgun (WGS) entry which is preliminary data.</text>
</comment>
<accession>A0ABV6PPW9</accession>
<sequence>MASSARTSGEADLALTERLRVEVERAVQRGLKGMELLGAEPPAVGRTPKSVLHRRGTLELVHYHALTDEVYRIPLLIVMAPTNRGYVMDLAPGQSLIEFLLRRGYDVYMMDWHAPRPAERDLGLADYVLDFIPDCIRRVQQDSGETDVNLVSYCAGGMLSLIYLALHPDSPVRNIACFTTPIDFSRMELFRAMADEKAFDVDAFVQKHGLVPAEVVLSGFDALRPAARVAGQIRLWDNLWNDQFVSGFRMMERWGNETLPLPGAYFRDTVKQLLRGNELFKGTLKVRGRPVDLKQVTIPLLHIAAQYDHIVPPACSAPLLDMIGSTDKEEVTLPGGHVSIAAGANAVKRMWPRLDAWLEGRSV</sequence>
<evidence type="ECO:0000313" key="3">
    <source>
        <dbReference type="Proteomes" id="UP001589834"/>
    </source>
</evidence>
<feature type="domain" description="AB hydrolase-1" evidence="1">
    <location>
        <begin position="96"/>
        <end position="339"/>
    </location>
</feature>
<reference evidence="2 3" key="1">
    <citation type="submission" date="2024-09" db="EMBL/GenBank/DDBJ databases">
        <authorList>
            <person name="Sun Q."/>
            <person name="Mori K."/>
        </authorList>
    </citation>
    <scope>NUCLEOTIDE SEQUENCE [LARGE SCALE GENOMIC DNA]</scope>
    <source>
        <strain evidence="2 3">NCAIM B.02336</strain>
    </source>
</reference>